<dbReference type="Proteomes" id="UP000003009">
    <property type="component" value="Unassembled WGS sequence"/>
</dbReference>
<gene>
    <name evidence="1" type="ORF">GCWU000324_03219</name>
</gene>
<name>C4GND0_9NEIS</name>
<accession>C4GND0</accession>
<proteinExistence type="predicted"/>
<evidence type="ECO:0000313" key="2">
    <source>
        <dbReference type="Proteomes" id="UP000003009"/>
    </source>
</evidence>
<reference evidence="1" key="1">
    <citation type="submission" date="2009-04" db="EMBL/GenBank/DDBJ databases">
        <authorList>
            <person name="Weinstock G."/>
            <person name="Sodergren E."/>
            <person name="Clifton S."/>
            <person name="Fulton L."/>
            <person name="Fulton B."/>
            <person name="Courtney L."/>
            <person name="Fronick C."/>
            <person name="Harrison M."/>
            <person name="Strong C."/>
            <person name="Farmer C."/>
            <person name="Delahaunty K."/>
            <person name="Markovic C."/>
            <person name="Hall O."/>
            <person name="Minx P."/>
            <person name="Tomlinson C."/>
            <person name="Mitreva M."/>
            <person name="Nelson J."/>
            <person name="Hou S."/>
            <person name="Wollam A."/>
            <person name="Pepin K.H."/>
            <person name="Johnson M."/>
            <person name="Bhonagiri V."/>
            <person name="Nash W.E."/>
            <person name="Warren W."/>
            <person name="Chinwalla A."/>
            <person name="Mardis E.R."/>
            <person name="Wilson R.K."/>
        </authorList>
    </citation>
    <scope>NUCLEOTIDE SEQUENCE [LARGE SCALE GENOMIC DNA]</scope>
    <source>
        <strain evidence="1">ATCC 51147</strain>
    </source>
</reference>
<dbReference type="HOGENOM" id="CLU_144662_0_0_4"/>
<sequence>MLNNSIFEKQLNQIQIDLIELALEYAKYTVDTVYIYGSNERNSVFFNAFFKEGGVITEKHKLKVFGSNFAPIELQMKFLDLGMEDFKDLCKLFEIYQGKTLTQLKLVYDVVNKKAHANYSYDSFLSDKIIADHIFNQWIENERNINKIDT</sequence>
<protein>
    <submittedName>
        <fullName evidence="1">Uncharacterized protein</fullName>
    </submittedName>
</protein>
<dbReference type="OrthoDB" id="2451627at2"/>
<dbReference type="RefSeq" id="WP_003799064.1">
    <property type="nucleotide sequence ID" value="NZ_GG665874.1"/>
</dbReference>
<dbReference type="GeneID" id="84905362"/>
<comment type="caution">
    <text evidence="1">The sequence shown here is derived from an EMBL/GenBank/DDBJ whole genome shotgun (WGS) entry which is preliminary data.</text>
</comment>
<keyword evidence="2" id="KW-1185">Reference proteome</keyword>
<evidence type="ECO:0000313" key="1">
    <source>
        <dbReference type="EMBL" id="EEP66520.1"/>
    </source>
</evidence>
<dbReference type="AlphaFoldDB" id="C4GND0"/>
<dbReference type="EMBL" id="ACJW02000011">
    <property type="protein sequence ID" value="EEP66520.1"/>
    <property type="molecule type" value="Genomic_DNA"/>
</dbReference>
<organism evidence="1 2">
    <name type="scientific">Kingella oralis ATCC 51147</name>
    <dbReference type="NCBI Taxonomy" id="629741"/>
    <lineage>
        <taxon>Bacteria</taxon>
        <taxon>Pseudomonadati</taxon>
        <taxon>Pseudomonadota</taxon>
        <taxon>Betaproteobacteria</taxon>
        <taxon>Neisseriales</taxon>
        <taxon>Neisseriaceae</taxon>
        <taxon>Kingella</taxon>
    </lineage>
</organism>